<dbReference type="Proteomes" id="UP000026960">
    <property type="component" value="Chromosome 8"/>
</dbReference>
<feature type="compositionally biased region" description="Acidic residues" evidence="1">
    <location>
        <begin position="1007"/>
        <end position="1020"/>
    </location>
</feature>
<dbReference type="PANTHER" id="PTHR34223">
    <property type="entry name" value="OS11G0201299 PROTEIN"/>
    <property type="match status" value="1"/>
</dbReference>
<dbReference type="PANTHER" id="PTHR34223:SF60">
    <property type="entry name" value="CYTOCHROME C OXIDASE SUBUNIT 5B MITOCHONDRIAL"/>
    <property type="match status" value="1"/>
</dbReference>
<dbReference type="InterPro" id="IPR001810">
    <property type="entry name" value="F-box_dom"/>
</dbReference>
<keyword evidence="2" id="KW-0812">Transmembrane</keyword>
<keyword evidence="2" id="KW-1133">Transmembrane helix</keyword>
<feature type="region of interest" description="Disordered" evidence="1">
    <location>
        <begin position="1003"/>
        <end position="1079"/>
    </location>
</feature>
<dbReference type="SMART" id="SM00256">
    <property type="entry name" value="FBOX"/>
    <property type="match status" value="3"/>
</dbReference>
<feature type="transmembrane region" description="Helical" evidence="2">
    <location>
        <begin position="1622"/>
        <end position="1645"/>
    </location>
</feature>
<sequence length="1785" mass="199675">MDIVGLASATRPGASKQARPRFAKKASPQSLREFSSPTSSPSIACSGNLFDGMQQGAAGQAGPSGGGGGGGGGGADRLSALPDAVLFRIVSHLRARQAVRTSVLSKRWRHVWASAPRVDVRHPCACDERADQERLHGFVTTMLLRRRPFAPIKALRLCWSHDGDANNWIAHAVRRGAEEIDFSARHHQDDPKPELEYTSFISHKIKILKLTHVRMGIKFIAQICYRCTFLEELELKNVNPLEGQIQSTSLKRLSIINCLISDGFLVDAPNLISLCFFRPLSEHGGSQSLRWRHVWASAPRVDVRHPCACDERADQERLHGFVTTMLLRRRPFAPIKALRLCWSHDGDANNWIAHAVRRGAEEIDFSARHHQDDPKPELEYTSFISHKIKILKLTHVRMGIKFIAQICYRCTFLEELELKNVNPLEGQIQSTSLKRLSIINCLISDGFLVDAPNLISLCFFRPLSGKSTEGANHSSDNRSWPFSASVWEFDDDGSDHDVDFFAIASGGEHFDDKRDNESDQDNGSSDEDSDDKRDQESDHDDDVPSSPYSDSKDSCDGNDSECESYESSDKEGDDLEDCDSNDMLENLIKVAKGLTAYHGEVLLRRQLENFPMFNNLKTLSLGEWCMVPDFSALSTILKKSPKVERLYLHLDMIHRGRGDIDPSGGSFACNNLKKVKITCCKDDEMVHMLEQFLQRNGISLEKIVHHTSSTHNGEEDGGGDSSAKRKAQGEVARLAVKQRRAQNSELFDGMHQGAAGPGPSGGGGDRLSALPDAVLLRIVSHLKAREAVRTSGISRRWRHVWASAPRVDVRYPCACDGRAVDQKRFRDFVTILLLRRRPLAPFKALRLSWSHDEDDVSAWIAHAVRRGAEEIDLSARRHQGYPVPDYKHFISPKIKILKLTHLGTTRFTTGNTLDLLCSGCTSLEELELKDIKSLWGGIQSDSLKRLSIINCHVTSDGFLVEAPNLISLCCIRPVRAVPWFSHMVSLVEATVVLDDSRLSDDYQQPVLEDDDDGSDYDDDFFAPKAEGSDDKRDNESDNDSGDKRKRDGSESDLDDHDGEYDHEDGSESGDKEVDDLEGGVDRTVTYGEIADESSSYGIPTPSYEYGGNYGNHDYTIFGGDHMLDHLSDVRTLGLLGHQGEDIHRSRGGINPTGGSFACNNLKKVKITCRKDDVMVHMLAKFLQRNGISLQKIFVRRTSSTHNGEEGTGKDSSAKRKAQDEAARRAVKQLRRARNKTNPTVVEEEDGEPGSAEEDAVAYGEVQVFDEMPLNETDPAAAAEEGEPGSAEEDAVASGEDRLSEMPDMVLHHVMSFLKAWEAARTCVLSRRWRHLWASAPCVDILLTSDRQPPPPANRRMRHHQASAPCPCADVLWTRDRNPPSDTRRFLAPVDTLRLRSAHVDGFEDKFKNADVERWISEAIKRKARVIQLEDHYGMFVVLAHQVFASNHLKILKLSYTELDDDIFRGFSSRCPSLEELELKKCVVSAREISSVTLKSLIMVECKFTMNLSVGAPNLVFLQCITPMKWVPVLKDSGSLVTGSIMIDDSLLIGDSKKRHEVDGFSSDYSYGGSSEDYFDDLSSDISDDYDYNYGKISIVMLIHMSTRRLRMDINLSSLKTMMMEVIAVWVVNIMAPVLTMGSMMIKLWVDKMFFTAFQMLEVVLSRESRSCPTFSNLKTLSLGEWCISMVADFDILILFLQNSPNLEKLFLQLEMSYNIQKELEKGIKPKGGSFACKRLSMVKIRCTKDDLRVHMLAQLFNSNGLSLEKIFVRRSGSFHSNRGTEVGGY</sequence>
<proteinExistence type="predicted"/>
<name>A0A0D3GX86_9ORYZ</name>
<feature type="compositionally biased region" description="Basic and acidic residues" evidence="1">
    <location>
        <begin position="1026"/>
        <end position="1049"/>
    </location>
</feature>
<evidence type="ECO:0000256" key="1">
    <source>
        <dbReference type="SAM" id="MobiDB-lite"/>
    </source>
</evidence>
<feature type="compositionally biased region" description="Acidic residues" evidence="1">
    <location>
        <begin position="1050"/>
        <end position="1062"/>
    </location>
</feature>
<feature type="compositionally biased region" description="Basic residues" evidence="1">
    <location>
        <begin position="1224"/>
        <end position="1234"/>
    </location>
</feature>
<evidence type="ECO:0000259" key="3">
    <source>
        <dbReference type="PROSITE" id="PS50181"/>
    </source>
</evidence>
<dbReference type="Gene3D" id="3.80.10.10">
    <property type="entry name" value="Ribonuclease Inhibitor"/>
    <property type="match status" value="1"/>
</dbReference>
<feature type="region of interest" description="Disordered" evidence="1">
    <location>
        <begin position="1"/>
        <end position="75"/>
    </location>
</feature>
<evidence type="ECO:0000256" key="2">
    <source>
        <dbReference type="SAM" id="Phobius"/>
    </source>
</evidence>
<protein>
    <recommendedName>
        <fullName evidence="3">F-box domain-containing protein</fullName>
    </recommendedName>
</protein>
<keyword evidence="2" id="KW-0472">Membrane</keyword>
<feature type="domain" description="F-box" evidence="3">
    <location>
        <begin position="75"/>
        <end position="111"/>
    </location>
</feature>
<accession>A0A0D3GX86</accession>
<feature type="compositionally biased region" description="Basic and acidic residues" evidence="1">
    <location>
        <begin position="1202"/>
        <end position="1223"/>
    </location>
</feature>
<feature type="region of interest" description="Disordered" evidence="1">
    <location>
        <begin position="1198"/>
        <end position="1253"/>
    </location>
</feature>
<feature type="region of interest" description="Disordered" evidence="1">
    <location>
        <begin position="508"/>
        <end position="578"/>
    </location>
</feature>
<dbReference type="EnsemblPlants" id="OBART08G05610.4">
    <property type="protein sequence ID" value="OBART08G05610.4"/>
    <property type="gene ID" value="OBART08G05610"/>
</dbReference>
<feature type="compositionally biased region" description="Gly residues" evidence="1">
    <location>
        <begin position="62"/>
        <end position="75"/>
    </location>
</feature>
<feature type="compositionally biased region" description="Acidic residues" evidence="1">
    <location>
        <begin position="1241"/>
        <end position="1253"/>
    </location>
</feature>
<dbReference type="SUPFAM" id="SSF81383">
    <property type="entry name" value="F-box domain"/>
    <property type="match status" value="3"/>
</dbReference>
<dbReference type="SUPFAM" id="SSF52047">
    <property type="entry name" value="RNI-like"/>
    <property type="match status" value="2"/>
</dbReference>
<feature type="compositionally biased region" description="Acidic residues" evidence="1">
    <location>
        <begin position="518"/>
        <end position="529"/>
    </location>
</feature>
<feature type="compositionally biased region" description="Basic and acidic residues" evidence="1">
    <location>
        <begin position="508"/>
        <end position="517"/>
    </location>
</feature>
<dbReference type="InterPro" id="IPR053781">
    <property type="entry name" value="F-box_AtFBL13-like"/>
</dbReference>
<feature type="domain" description="F-box" evidence="3">
    <location>
        <begin position="764"/>
        <end position="800"/>
    </location>
</feature>
<dbReference type="Gramene" id="OBART08G05610.4">
    <property type="protein sequence ID" value="OBART08G05610.4"/>
    <property type="gene ID" value="OBART08G05610"/>
</dbReference>
<evidence type="ECO:0000313" key="4">
    <source>
        <dbReference type="EnsemblPlants" id="OBART08G05610.4"/>
    </source>
</evidence>
<feature type="compositionally biased region" description="Low complexity" evidence="1">
    <location>
        <begin position="30"/>
        <end position="61"/>
    </location>
</feature>
<feature type="region of interest" description="Disordered" evidence="1">
    <location>
        <begin position="1274"/>
        <end position="1295"/>
    </location>
</feature>
<dbReference type="InterPro" id="IPR032675">
    <property type="entry name" value="LRR_dom_sf"/>
</dbReference>
<dbReference type="CDD" id="cd22160">
    <property type="entry name" value="F-box_AtFBL13-like"/>
    <property type="match status" value="3"/>
</dbReference>
<reference evidence="4" key="2">
    <citation type="submission" date="2015-03" db="UniProtKB">
        <authorList>
            <consortium name="EnsemblPlants"/>
        </authorList>
    </citation>
    <scope>IDENTIFICATION</scope>
</reference>
<dbReference type="Gene3D" id="1.20.1280.50">
    <property type="match status" value="2"/>
</dbReference>
<reference evidence="4" key="1">
    <citation type="journal article" date="2009" name="Rice">
        <title>De Novo Next Generation Sequencing of Plant Genomes.</title>
        <authorList>
            <person name="Rounsley S."/>
            <person name="Marri P.R."/>
            <person name="Yu Y."/>
            <person name="He R."/>
            <person name="Sisneros N."/>
            <person name="Goicoechea J.L."/>
            <person name="Lee S.J."/>
            <person name="Angelova A."/>
            <person name="Kudrna D."/>
            <person name="Luo M."/>
            <person name="Affourtit J."/>
            <person name="Desany B."/>
            <person name="Knight J."/>
            <person name="Niazi F."/>
            <person name="Egholm M."/>
            <person name="Wing R.A."/>
        </authorList>
    </citation>
    <scope>NUCLEOTIDE SEQUENCE [LARGE SCALE GENOMIC DNA]</scope>
    <source>
        <strain evidence="4">cv. IRGC 105608</strain>
    </source>
</reference>
<dbReference type="PROSITE" id="PS50181">
    <property type="entry name" value="FBOX"/>
    <property type="match status" value="2"/>
</dbReference>
<dbReference type="Pfam" id="PF00646">
    <property type="entry name" value="F-box"/>
    <property type="match status" value="3"/>
</dbReference>
<evidence type="ECO:0000313" key="5">
    <source>
        <dbReference type="Proteomes" id="UP000026960"/>
    </source>
</evidence>
<feature type="compositionally biased region" description="Acidic residues" evidence="1">
    <location>
        <begin position="1279"/>
        <end position="1290"/>
    </location>
</feature>
<dbReference type="InterPro" id="IPR036047">
    <property type="entry name" value="F-box-like_dom_sf"/>
</dbReference>
<feature type="compositionally biased region" description="Acidic residues" evidence="1">
    <location>
        <begin position="556"/>
        <end position="578"/>
    </location>
</feature>
<organism evidence="4">
    <name type="scientific">Oryza barthii</name>
    <dbReference type="NCBI Taxonomy" id="65489"/>
    <lineage>
        <taxon>Eukaryota</taxon>
        <taxon>Viridiplantae</taxon>
        <taxon>Streptophyta</taxon>
        <taxon>Embryophyta</taxon>
        <taxon>Tracheophyta</taxon>
        <taxon>Spermatophyta</taxon>
        <taxon>Magnoliopsida</taxon>
        <taxon>Liliopsida</taxon>
        <taxon>Poales</taxon>
        <taxon>Poaceae</taxon>
        <taxon>BOP clade</taxon>
        <taxon>Oryzoideae</taxon>
        <taxon>Oryzeae</taxon>
        <taxon>Oryzinae</taxon>
        <taxon>Oryza</taxon>
    </lineage>
</organism>
<dbReference type="InterPro" id="IPR053197">
    <property type="entry name" value="F-box_SCFL_complex_component"/>
</dbReference>
<feature type="region of interest" description="Disordered" evidence="1">
    <location>
        <begin position="708"/>
        <end position="733"/>
    </location>
</feature>
<keyword evidence="5" id="KW-1185">Reference proteome</keyword>